<evidence type="ECO:0000313" key="2">
    <source>
        <dbReference type="Proteomes" id="UP000789920"/>
    </source>
</evidence>
<protein>
    <submittedName>
        <fullName evidence="1">24852_t:CDS:1</fullName>
    </submittedName>
</protein>
<keyword evidence="2" id="KW-1185">Reference proteome</keyword>
<sequence>MNTVSLINNSILNSDTNKRLYTGKEEENNVFINTMSINNPTKKVYSGDIDPEFCFNSKALSPAGQSSMPSLDINNKRQNGYKLIIQAFKQALKDTNSSLGKLAVVCDMASDEIEATRYVAAISEETKEHVWIVILYDVAKYDQLFKWENKVMYIKDQDE</sequence>
<reference evidence="1" key="1">
    <citation type="submission" date="2021-06" db="EMBL/GenBank/DDBJ databases">
        <authorList>
            <person name="Kallberg Y."/>
            <person name="Tangrot J."/>
            <person name="Rosling A."/>
        </authorList>
    </citation>
    <scope>NUCLEOTIDE SEQUENCE</scope>
    <source>
        <strain evidence="1">MA461A</strain>
    </source>
</reference>
<dbReference type="EMBL" id="CAJVQC010001829">
    <property type="protein sequence ID" value="CAG8501249.1"/>
    <property type="molecule type" value="Genomic_DNA"/>
</dbReference>
<dbReference type="Proteomes" id="UP000789920">
    <property type="component" value="Unassembled WGS sequence"/>
</dbReference>
<comment type="caution">
    <text evidence="1">The sequence shown here is derived from an EMBL/GenBank/DDBJ whole genome shotgun (WGS) entry which is preliminary data.</text>
</comment>
<name>A0ACA9KYQ6_9GLOM</name>
<accession>A0ACA9KYQ6</accession>
<organism evidence="1 2">
    <name type="scientific">Racocetra persica</name>
    <dbReference type="NCBI Taxonomy" id="160502"/>
    <lineage>
        <taxon>Eukaryota</taxon>
        <taxon>Fungi</taxon>
        <taxon>Fungi incertae sedis</taxon>
        <taxon>Mucoromycota</taxon>
        <taxon>Glomeromycotina</taxon>
        <taxon>Glomeromycetes</taxon>
        <taxon>Diversisporales</taxon>
        <taxon>Gigasporaceae</taxon>
        <taxon>Racocetra</taxon>
    </lineage>
</organism>
<proteinExistence type="predicted"/>
<feature type="non-terminal residue" evidence="1">
    <location>
        <position position="159"/>
    </location>
</feature>
<gene>
    <name evidence="1" type="ORF">RPERSI_LOCUS1833</name>
</gene>
<evidence type="ECO:0000313" key="1">
    <source>
        <dbReference type="EMBL" id="CAG8501249.1"/>
    </source>
</evidence>